<accession>A0AAV1RIL5</accession>
<dbReference type="Proteomes" id="UP001314170">
    <property type="component" value="Unassembled WGS sequence"/>
</dbReference>
<reference evidence="2 3" key="1">
    <citation type="submission" date="2024-01" db="EMBL/GenBank/DDBJ databases">
        <authorList>
            <person name="Waweru B."/>
        </authorList>
    </citation>
    <scope>NUCLEOTIDE SEQUENCE [LARGE SCALE GENOMIC DNA]</scope>
</reference>
<evidence type="ECO:0000256" key="1">
    <source>
        <dbReference type="SAM" id="MobiDB-lite"/>
    </source>
</evidence>
<comment type="caution">
    <text evidence="2">The sequence shown here is derived from an EMBL/GenBank/DDBJ whole genome shotgun (WGS) entry which is preliminary data.</text>
</comment>
<protein>
    <submittedName>
        <fullName evidence="2">Uncharacterized protein</fullName>
    </submittedName>
</protein>
<evidence type="ECO:0000313" key="3">
    <source>
        <dbReference type="Proteomes" id="UP001314170"/>
    </source>
</evidence>
<feature type="region of interest" description="Disordered" evidence="1">
    <location>
        <begin position="1"/>
        <end position="41"/>
    </location>
</feature>
<organism evidence="2 3">
    <name type="scientific">Dovyalis caffra</name>
    <dbReference type="NCBI Taxonomy" id="77055"/>
    <lineage>
        <taxon>Eukaryota</taxon>
        <taxon>Viridiplantae</taxon>
        <taxon>Streptophyta</taxon>
        <taxon>Embryophyta</taxon>
        <taxon>Tracheophyta</taxon>
        <taxon>Spermatophyta</taxon>
        <taxon>Magnoliopsida</taxon>
        <taxon>eudicotyledons</taxon>
        <taxon>Gunneridae</taxon>
        <taxon>Pentapetalae</taxon>
        <taxon>rosids</taxon>
        <taxon>fabids</taxon>
        <taxon>Malpighiales</taxon>
        <taxon>Salicaceae</taxon>
        <taxon>Flacourtieae</taxon>
        <taxon>Dovyalis</taxon>
    </lineage>
</organism>
<gene>
    <name evidence="2" type="ORF">DCAF_LOCUS10742</name>
</gene>
<keyword evidence="3" id="KW-1185">Reference proteome</keyword>
<dbReference type="AlphaFoldDB" id="A0AAV1RIL5"/>
<evidence type="ECO:0000313" key="2">
    <source>
        <dbReference type="EMBL" id="CAK7335740.1"/>
    </source>
</evidence>
<dbReference type="EMBL" id="CAWUPB010000994">
    <property type="protein sequence ID" value="CAK7335740.1"/>
    <property type="molecule type" value="Genomic_DNA"/>
</dbReference>
<feature type="non-terminal residue" evidence="2">
    <location>
        <position position="67"/>
    </location>
</feature>
<sequence length="67" mass="7102">MPHSSTPSSEPLIHTTAPHAGPLSLAPLVKPNRTPQPPHVEPLACTPLGRTVSHSRCMLVPLTTSHN</sequence>
<name>A0AAV1RIL5_9ROSI</name>
<proteinExistence type="predicted"/>